<evidence type="ECO:0000313" key="4">
    <source>
        <dbReference type="Proteomes" id="UP001596142"/>
    </source>
</evidence>
<dbReference type="SUPFAM" id="SSF46785">
    <property type="entry name" value="Winged helix' DNA-binding domain"/>
    <property type="match status" value="2"/>
</dbReference>
<organism evidence="3 4">
    <name type="scientific">Thalassorhabdus alkalitolerans</name>
    <dbReference type="NCBI Taxonomy" id="2282697"/>
    <lineage>
        <taxon>Bacteria</taxon>
        <taxon>Bacillati</taxon>
        <taxon>Bacillota</taxon>
        <taxon>Bacilli</taxon>
        <taxon>Bacillales</taxon>
        <taxon>Bacillaceae</taxon>
        <taxon>Thalassorhabdus</taxon>
    </lineage>
</organism>
<dbReference type="InterPro" id="IPR000525">
    <property type="entry name" value="Initiator_Rep_WH1"/>
</dbReference>
<dbReference type="InterPro" id="IPR036390">
    <property type="entry name" value="WH_DNA-bd_sf"/>
</dbReference>
<dbReference type="Pfam" id="PF21205">
    <property type="entry name" value="Rep3_C"/>
    <property type="match status" value="1"/>
</dbReference>
<evidence type="ECO:0000313" key="3">
    <source>
        <dbReference type="EMBL" id="MFC5714401.1"/>
    </source>
</evidence>
<comment type="caution">
    <text evidence="3">The sequence shown here is derived from an EMBL/GenBank/DDBJ whole genome shotgun (WGS) entry which is preliminary data.</text>
</comment>
<feature type="domain" description="Initiator Rep protein WH1" evidence="2">
    <location>
        <begin position="13"/>
        <end position="154"/>
    </location>
</feature>
<reference evidence="4" key="1">
    <citation type="journal article" date="2019" name="Int. J. Syst. Evol. Microbiol.">
        <title>The Global Catalogue of Microorganisms (GCM) 10K type strain sequencing project: providing services to taxonomists for standard genome sequencing and annotation.</title>
        <authorList>
            <consortium name="The Broad Institute Genomics Platform"/>
            <consortium name="The Broad Institute Genome Sequencing Center for Infectious Disease"/>
            <person name="Wu L."/>
            <person name="Ma J."/>
        </authorList>
    </citation>
    <scope>NUCLEOTIDE SEQUENCE [LARGE SCALE GENOMIC DNA]</scope>
    <source>
        <strain evidence="4">CECT 7184</strain>
    </source>
</reference>
<dbReference type="RefSeq" id="WP_385943093.1">
    <property type="nucleotide sequence ID" value="NZ_JBHSOZ010000016.1"/>
</dbReference>
<dbReference type="Proteomes" id="UP001596142">
    <property type="component" value="Unassembled WGS sequence"/>
</dbReference>
<dbReference type="Pfam" id="PF01051">
    <property type="entry name" value="Rep3_N"/>
    <property type="match status" value="1"/>
</dbReference>
<dbReference type="InterPro" id="IPR036388">
    <property type="entry name" value="WH-like_DNA-bd_sf"/>
</dbReference>
<protein>
    <submittedName>
        <fullName evidence="3">Replication initiation protein</fullName>
    </submittedName>
</protein>
<name>A0ABW0YSM2_9BACI</name>
<dbReference type="Gene3D" id="1.10.10.10">
    <property type="entry name" value="Winged helix-like DNA-binding domain superfamily/Winged helix DNA-binding domain"/>
    <property type="match status" value="2"/>
</dbReference>
<gene>
    <name evidence="3" type="ORF">ACFPU1_16770</name>
</gene>
<keyword evidence="4" id="KW-1185">Reference proteome</keyword>
<dbReference type="EMBL" id="JBHSOZ010000016">
    <property type="protein sequence ID" value="MFC5714401.1"/>
    <property type="molecule type" value="Genomic_DNA"/>
</dbReference>
<sequence length="381" mass="44937">MPKIAEKELNSVVTKSNELIQASYRLGLTEQRVILYLVSKIQPNDEEFKVYTFSIKHFHDILGLKGTPKYSEIKEITRNLMRKVFQVQMDGKLYQMSWLSSVVYNDAEGTISLRFDPVLKPFLLELKKNFTSYKYENVVKLRSSYSIRIYELLKQYEKLKERHFEINEFRSVLGLEDQYKTYGNLKNRVIKPAQKELAEYTDVKFEIKEQKTGRKVTGITFLIDTNKDVNVYLQEDLETGLFMNRIQIFAHQYGFKMSDKDLSLWLENKETVLELIEKIEKKEKGDIQKPFHYINKVLANNEDPPKATDKGKDSLEIINQFIKKYRKQTGTIPAWLIADELEAFMKEKGLSEEEVESHLKEKKEEVINIITTQIKRNREKN</sequence>
<accession>A0ABW0YSM2</accession>
<evidence type="ECO:0000256" key="1">
    <source>
        <dbReference type="ARBA" id="ARBA00038283"/>
    </source>
</evidence>
<proteinExistence type="inferred from homology"/>
<evidence type="ECO:0000259" key="2">
    <source>
        <dbReference type="Pfam" id="PF01051"/>
    </source>
</evidence>
<comment type="similarity">
    <text evidence="1">Belongs to the initiator RepB protein family.</text>
</comment>